<dbReference type="GO" id="GO:0042742">
    <property type="term" value="P:defense response to bacterium"/>
    <property type="evidence" value="ECO:0007669"/>
    <property type="project" value="InterPro"/>
</dbReference>
<evidence type="ECO:0000313" key="2">
    <source>
        <dbReference type="Proteomes" id="UP000007635"/>
    </source>
</evidence>
<protein>
    <submittedName>
        <fullName evidence="1">Liver-expressed antimicrobial peptide 2</fullName>
    </submittedName>
</protein>
<dbReference type="Proteomes" id="UP000007635">
    <property type="component" value="Chromosome VII"/>
</dbReference>
<dbReference type="PANTHER" id="PTHR21007">
    <property type="entry name" value="LIVER EXPRESSED ANTIMICROBIAL PEPTIDE 2"/>
    <property type="match status" value="1"/>
</dbReference>
<keyword evidence="2" id="KW-1185">Reference proteome</keyword>
<reference evidence="1" key="3">
    <citation type="submission" date="2025-09" db="UniProtKB">
        <authorList>
            <consortium name="Ensembl"/>
        </authorList>
    </citation>
    <scope>IDENTIFICATION</scope>
</reference>
<dbReference type="Ensembl" id="ENSGACT00000038287.1">
    <property type="protein sequence ID" value="ENSGACP00000031075.1"/>
    <property type="gene ID" value="ENSGACG00000037622.1"/>
</dbReference>
<dbReference type="PANTHER" id="PTHR21007:SF5">
    <property type="entry name" value="LIVER-EXPRESSED ANTIMICROBIAL PEPTIDE 2"/>
    <property type="match status" value="1"/>
</dbReference>
<dbReference type="AlphaFoldDB" id="A0AAQ4NWR9"/>
<dbReference type="InterPro" id="IPR009955">
    <property type="entry name" value="LEAP-2"/>
</dbReference>
<name>A0AAQ4NWR9_GASAC</name>
<accession>A0AAQ4NWR9</accession>
<organism evidence="1 2">
    <name type="scientific">Gasterosteus aculeatus aculeatus</name>
    <name type="common">three-spined stickleback</name>
    <dbReference type="NCBI Taxonomy" id="481459"/>
    <lineage>
        <taxon>Eukaryota</taxon>
        <taxon>Metazoa</taxon>
        <taxon>Chordata</taxon>
        <taxon>Craniata</taxon>
        <taxon>Vertebrata</taxon>
        <taxon>Euteleostomi</taxon>
        <taxon>Actinopterygii</taxon>
        <taxon>Neopterygii</taxon>
        <taxon>Teleostei</taxon>
        <taxon>Neoteleostei</taxon>
        <taxon>Acanthomorphata</taxon>
        <taxon>Eupercaria</taxon>
        <taxon>Perciformes</taxon>
        <taxon>Cottioidei</taxon>
        <taxon>Gasterosteales</taxon>
        <taxon>Gasterosteidae</taxon>
        <taxon>Gasterosteus</taxon>
    </lineage>
</organism>
<reference evidence="1 2" key="1">
    <citation type="journal article" date="2021" name="G3 (Bethesda)">
        <title>Improved contiguity of the threespine stickleback genome using long-read sequencing.</title>
        <authorList>
            <person name="Nath S."/>
            <person name="Shaw D.E."/>
            <person name="White M.A."/>
        </authorList>
    </citation>
    <scope>NUCLEOTIDE SEQUENCE [LARGE SCALE GENOMIC DNA]</scope>
    <source>
        <strain evidence="1 2">Lake Benthic</strain>
    </source>
</reference>
<dbReference type="GO" id="GO:0061844">
    <property type="term" value="P:antimicrobial humoral immune response mediated by antimicrobial peptide"/>
    <property type="evidence" value="ECO:0007669"/>
    <property type="project" value="TreeGrafter"/>
</dbReference>
<proteinExistence type="predicted"/>
<dbReference type="Pfam" id="PF07359">
    <property type="entry name" value="LEAP-2"/>
    <property type="match status" value="1"/>
</dbReference>
<evidence type="ECO:0000313" key="1">
    <source>
        <dbReference type="Ensembl" id="ENSGACP00000031075.1"/>
    </source>
</evidence>
<sequence length="106" mass="11574">MTPVCLFLASECRCFPLLTNAATRPCVRQQALAGALAPRPRPGVAPGAEWNVPVPRRVARMTPLWRIMNSKPLGAYCQNNYECSTGLCRAGHCSTIQRSITGPVNY</sequence>
<dbReference type="GeneTree" id="ENSGT00510000050937"/>
<reference evidence="1" key="2">
    <citation type="submission" date="2025-08" db="UniProtKB">
        <authorList>
            <consortium name="Ensembl"/>
        </authorList>
    </citation>
    <scope>IDENTIFICATION</scope>
</reference>
<dbReference type="Gene3D" id="4.10.40.50">
    <property type="match status" value="1"/>
</dbReference>